<dbReference type="GO" id="GO:0016301">
    <property type="term" value="F:kinase activity"/>
    <property type="evidence" value="ECO:0007669"/>
    <property type="project" value="InterPro"/>
</dbReference>
<dbReference type="Pfam" id="PF06414">
    <property type="entry name" value="Zeta_toxin"/>
    <property type="match status" value="1"/>
</dbReference>
<proteinExistence type="predicted"/>
<keyword evidence="2" id="KW-0067">ATP-binding</keyword>
<evidence type="ECO:0000313" key="5">
    <source>
        <dbReference type="Proteomes" id="UP000240608"/>
    </source>
</evidence>
<organism evidence="4 5">
    <name type="scientific">Marivirga lumbricoides</name>
    <dbReference type="NCBI Taxonomy" id="1046115"/>
    <lineage>
        <taxon>Bacteria</taxon>
        <taxon>Pseudomonadati</taxon>
        <taxon>Bacteroidota</taxon>
        <taxon>Cytophagia</taxon>
        <taxon>Cytophagales</taxon>
        <taxon>Marivirgaceae</taxon>
        <taxon>Marivirga</taxon>
    </lineage>
</organism>
<evidence type="ECO:0000259" key="3">
    <source>
        <dbReference type="Pfam" id="PF06414"/>
    </source>
</evidence>
<dbReference type="GO" id="GO:0005524">
    <property type="term" value="F:ATP binding"/>
    <property type="evidence" value="ECO:0007669"/>
    <property type="project" value="UniProtKB-KW"/>
</dbReference>
<dbReference type="SUPFAM" id="SSF52540">
    <property type="entry name" value="P-loop containing nucleoside triphosphate hydrolases"/>
    <property type="match status" value="1"/>
</dbReference>
<reference evidence="4 5" key="1">
    <citation type="submission" date="2018-03" db="EMBL/GenBank/DDBJ databases">
        <title>Cross-interface Injection: A General Nanoliter Liquid Handling Method Applied to Single Cells Genome Amplification Automated Nanoliter Liquid Handling Applied to Single Cell Multiple Displacement Amplification.</title>
        <authorList>
            <person name="Yun J."/>
            <person name="Xu P."/>
            <person name="Xu J."/>
            <person name="Dai X."/>
            <person name="Wang Y."/>
            <person name="Zheng X."/>
            <person name="Cao C."/>
            <person name="Yi Q."/>
            <person name="Zhu Y."/>
            <person name="Wang L."/>
            <person name="Dong Z."/>
            <person name="Huang Y."/>
            <person name="Huang L."/>
            <person name="Du W."/>
        </authorList>
    </citation>
    <scope>NUCLEOTIDE SEQUENCE [LARGE SCALE GENOMIC DNA]</scope>
    <source>
        <strain evidence="4 5">Z-D1-2</strain>
    </source>
</reference>
<gene>
    <name evidence="4" type="ORF">C9994_01980</name>
</gene>
<comment type="caution">
    <text evidence="4">The sequence shown here is derived from an EMBL/GenBank/DDBJ whole genome shotgun (WGS) entry which is preliminary data.</text>
</comment>
<dbReference type="AlphaFoldDB" id="A0A2T4DV82"/>
<evidence type="ECO:0000313" key="4">
    <source>
        <dbReference type="EMBL" id="PTB97628.1"/>
    </source>
</evidence>
<dbReference type="InterPro" id="IPR010488">
    <property type="entry name" value="Zeta_toxin_domain"/>
</dbReference>
<protein>
    <recommendedName>
        <fullName evidence="3">Zeta toxin domain-containing protein</fullName>
    </recommendedName>
</protein>
<accession>A0A2T4DV82</accession>
<dbReference type="EMBL" id="PYVU01000009">
    <property type="protein sequence ID" value="PTB97628.1"/>
    <property type="molecule type" value="Genomic_DNA"/>
</dbReference>
<feature type="domain" description="Zeta toxin" evidence="3">
    <location>
        <begin position="109"/>
        <end position="260"/>
    </location>
</feature>
<evidence type="ECO:0000256" key="2">
    <source>
        <dbReference type="ARBA" id="ARBA00022840"/>
    </source>
</evidence>
<evidence type="ECO:0000256" key="1">
    <source>
        <dbReference type="ARBA" id="ARBA00022741"/>
    </source>
</evidence>
<dbReference type="Proteomes" id="UP000240608">
    <property type="component" value="Unassembled WGS sequence"/>
</dbReference>
<name>A0A2T4DV82_9BACT</name>
<dbReference type="InterPro" id="IPR027417">
    <property type="entry name" value="P-loop_NTPase"/>
</dbReference>
<sequence length="306" mass="35029">MPKKTSRPLNNFELVEHFLENALDYDIEDENNYDIVSKIVSTELTIENFDESLISKNSKSYRILEYRKDNQRLKLYNKIVFELLTNDRLENDEDIKLEKGGSFPKSPIQITNDAYIIMGLPASGKSGISNLIADKFGCFVLDSDYAKRKLPEFDKLPFGATLVHEESDYIIFGENKPSKFKSLFDYCREVNANIVLPKIGSNYESLLTLVNILKKNNYKVHLTLIELDRIKATKRALYRFDKTDRYVPLGLIFDTYNNSPNNAFYKLVTLDSKLLDSFGVISTDVPEGSQPIKIISSSIDNPANLF</sequence>
<keyword evidence="1" id="KW-0547">Nucleotide-binding</keyword>
<dbReference type="Gene3D" id="3.40.50.300">
    <property type="entry name" value="P-loop containing nucleotide triphosphate hydrolases"/>
    <property type="match status" value="1"/>
</dbReference>